<evidence type="ECO:0008006" key="4">
    <source>
        <dbReference type="Google" id="ProtNLM"/>
    </source>
</evidence>
<evidence type="ECO:0000313" key="3">
    <source>
        <dbReference type="Proteomes" id="UP000288178"/>
    </source>
</evidence>
<comment type="caution">
    <text evidence="2">The sequence shown here is derived from an EMBL/GenBank/DDBJ whole genome shotgun (WGS) entry which is preliminary data.</text>
</comment>
<keyword evidence="3" id="KW-1185">Reference proteome</keyword>
<sequence length="157" mass="16812">MKTWIKRTLIGLAAVSALGIGAAAVAHRHYGHQMSDADLARAKTHAVERIAGRMDLDATQRAQLDTLAETLLTQRKALLAGTEPRAALQGLVAGPSFDRAGAEALLMAKTDALRAGAPAVIAAFGDFYDGLNPEQQARLRERLAQGRDHGHRGRDRD</sequence>
<keyword evidence="1" id="KW-0732">Signal</keyword>
<dbReference type="Proteomes" id="UP000288178">
    <property type="component" value="Unassembled WGS sequence"/>
</dbReference>
<reference evidence="2 3" key="1">
    <citation type="submission" date="2019-01" db="EMBL/GenBank/DDBJ databases">
        <authorList>
            <person name="Chen W.-M."/>
        </authorList>
    </citation>
    <scope>NUCLEOTIDE SEQUENCE [LARGE SCALE GENOMIC DNA]</scope>
    <source>
        <strain evidence="2 3">ICH-3</strain>
    </source>
</reference>
<dbReference type="EMBL" id="SACT01000007">
    <property type="protein sequence ID" value="RVT49702.1"/>
    <property type="molecule type" value="Genomic_DNA"/>
</dbReference>
<dbReference type="OrthoDB" id="8908552at2"/>
<evidence type="ECO:0000256" key="1">
    <source>
        <dbReference type="SAM" id="SignalP"/>
    </source>
</evidence>
<evidence type="ECO:0000313" key="2">
    <source>
        <dbReference type="EMBL" id="RVT49702.1"/>
    </source>
</evidence>
<dbReference type="GO" id="GO:0042597">
    <property type="term" value="C:periplasmic space"/>
    <property type="evidence" value="ECO:0007669"/>
    <property type="project" value="InterPro"/>
</dbReference>
<dbReference type="RefSeq" id="WP_128199874.1">
    <property type="nucleotide sequence ID" value="NZ_SACT01000007.1"/>
</dbReference>
<proteinExistence type="predicted"/>
<accession>A0A437JS82</accession>
<organism evidence="2 3">
    <name type="scientific">Rubrivivax albus</name>
    <dbReference type="NCBI Taxonomy" id="2499835"/>
    <lineage>
        <taxon>Bacteria</taxon>
        <taxon>Pseudomonadati</taxon>
        <taxon>Pseudomonadota</taxon>
        <taxon>Betaproteobacteria</taxon>
        <taxon>Burkholderiales</taxon>
        <taxon>Sphaerotilaceae</taxon>
        <taxon>Rubrivivax</taxon>
    </lineage>
</organism>
<dbReference type="AlphaFoldDB" id="A0A437JS82"/>
<gene>
    <name evidence="2" type="ORF">ENE75_18845</name>
</gene>
<protein>
    <recommendedName>
        <fullName evidence="4">Periplasmic heavy metal sensor</fullName>
    </recommendedName>
</protein>
<name>A0A437JS82_9BURK</name>
<dbReference type="Gene3D" id="1.20.120.1490">
    <property type="match status" value="1"/>
</dbReference>
<dbReference type="Pfam" id="PF07813">
    <property type="entry name" value="LTXXQ"/>
    <property type="match status" value="1"/>
</dbReference>
<feature type="chain" id="PRO_5018974139" description="Periplasmic heavy metal sensor" evidence="1">
    <location>
        <begin position="27"/>
        <end position="157"/>
    </location>
</feature>
<dbReference type="InterPro" id="IPR012899">
    <property type="entry name" value="LTXXQ"/>
</dbReference>
<feature type="signal peptide" evidence="1">
    <location>
        <begin position="1"/>
        <end position="26"/>
    </location>
</feature>